<dbReference type="Proteomes" id="UP000263486">
    <property type="component" value="Unassembled WGS sequence"/>
</dbReference>
<organism evidence="1 2">
    <name type="scientific">Psychrilyobacter piezotolerans</name>
    <dbReference type="NCBI Taxonomy" id="2293438"/>
    <lineage>
        <taxon>Bacteria</taxon>
        <taxon>Fusobacteriati</taxon>
        <taxon>Fusobacteriota</taxon>
        <taxon>Fusobacteriia</taxon>
        <taxon>Fusobacteriales</taxon>
        <taxon>Fusobacteriaceae</taxon>
        <taxon>Psychrilyobacter</taxon>
    </lineage>
</organism>
<evidence type="ECO:0000313" key="1">
    <source>
        <dbReference type="EMBL" id="REI41463.1"/>
    </source>
</evidence>
<evidence type="ECO:0000313" key="2">
    <source>
        <dbReference type="Proteomes" id="UP000263486"/>
    </source>
</evidence>
<sequence length="80" mass="9168">MMRSYEFFIQTERKHIDFINKVMEAYEGLGIVRTLDAKLGTIKIISTEFYADEVRGVVEDLDASGVYAKITYEGPWKGVL</sequence>
<dbReference type="RefSeq" id="WP_114642209.1">
    <property type="nucleotide sequence ID" value="NZ_JAACIO010000011.1"/>
</dbReference>
<keyword evidence="2" id="KW-1185">Reference proteome</keyword>
<reference evidence="1 2" key="1">
    <citation type="submission" date="2018-08" db="EMBL/GenBank/DDBJ databases">
        <title>Draft genome sequence of Psychrilyobacter sp. strain SD5 isolated from Black Sea water.</title>
        <authorList>
            <person name="Yadav S."/>
            <person name="Villanueva L."/>
            <person name="Damste J.S.S."/>
        </authorList>
    </citation>
    <scope>NUCLEOTIDE SEQUENCE [LARGE SCALE GENOMIC DNA]</scope>
    <source>
        <strain evidence="1 2">SD5</strain>
    </source>
</reference>
<accession>A0ABX9KHG4</accession>
<dbReference type="Pfam" id="PF16256">
    <property type="entry name" value="DUF4911"/>
    <property type="match status" value="1"/>
</dbReference>
<protein>
    <submittedName>
        <fullName evidence="1">DUF4911 domain-containing protein</fullName>
    </submittedName>
</protein>
<name>A0ABX9KHG4_9FUSO</name>
<dbReference type="EMBL" id="QUAJ01000010">
    <property type="protein sequence ID" value="REI41463.1"/>
    <property type="molecule type" value="Genomic_DNA"/>
</dbReference>
<gene>
    <name evidence="1" type="ORF">DYH56_07280</name>
</gene>
<dbReference type="InterPro" id="IPR032587">
    <property type="entry name" value="DUF4911"/>
</dbReference>
<comment type="caution">
    <text evidence="1">The sequence shown here is derived from an EMBL/GenBank/DDBJ whole genome shotgun (WGS) entry which is preliminary data.</text>
</comment>
<proteinExistence type="predicted"/>